<name>A0A9W7CH03_9STRA</name>
<organism evidence="1 2">
    <name type="scientific">Triparma retinervis</name>
    <dbReference type="NCBI Taxonomy" id="2557542"/>
    <lineage>
        <taxon>Eukaryota</taxon>
        <taxon>Sar</taxon>
        <taxon>Stramenopiles</taxon>
        <taxon>Ochrophyta</taxon>
        <taxon>Bolidophyceae</taxon>
        <taxon>Parmales</taxon>
        <taxon>Triparmaceae</taxon>
        <taxon>Triparma</taxon>
    </lineage>
</organism>
<feature type="non-terminal residue" evidence="1">
    <location>
        <position position="134"/>
    </location>
</feature>
<dbReference type="Proteomes" id="UP001165082">
    <property type="component" value="Unassembled WGS sequence"/>
</dbReference>
<dbReference type="AlphaFoldDB" id="A0A9W7CH03"/>
<reference evidence="1" key="1">
    <citation type="submission" date="2022-07" db="EMBL/GenBank/DDBJ databases">
        <title>Genome analysis of Parmales, a sister group of diatoms, reveals the evolutionary specialization of diatoms from phago-mixotrophs to photoautotrophs.</title>
        <authorList>
            <person name="Ban H."/>
            <person name="Sato S."/>
            <person name="Yoshikawa S."/>
            <person name="Kazumasa Y."/>
            <person name="Nakamura Y."/>
            <person name="Ichinomiya M."/>
            <person name="Saitoh K."/>
            <person name="Sato N."/>
            <person name="Blanc-Mathieu R."/>
            <person name="Endo H."/>
            <person name="Kuwata A."/>
            <person name="Ogata H."/>
        </authorList>
    </citation>
    <scope>NUCLEOTIDE SEQUENCE</scope>
</reference>
<comment type="caution">
    <text evidence="1">The sequence shown here is derived from an EMBL/GenBank/DDBJ whole genome shotgun (WGS) entry which is preliminary data.</text>
</comment>
<dbReference type="EMBL" id="BRXZ01000073">
    <property type="protein sequence ID" value="GMI04426.1"/>
    <property type="molecule type" value="Genomic_DNA"/>
</dbReference>
<evidence type="ECO:0000313" key="1">
    <source>
        <dbReference type="EMBL" id="GMI04426.1"/>
    </source>
</evidence>
<evidence type="ECO:0000313" key="2">
    <source>
        <dbReference type="Proteomes" id="UP001165082"/>
    </source>
</evidence>
<protein>
    <submittedName>
        <fullName evidence="1">Uncharacterized protein</fullName>
    </submittedName>
</protein>
<proteinExistence type="predicted"/>
<gene>
    <name evidence="1" type="ORF">TrRE_jg13278</name>
</gene>
<keyword evidence="2" id="KW-1185">Reference proteome</keyword>
<dbReference type="OrthoDB" id="188926at2759"/>
<accession>A0A9W7CH03</accession>
<sequence length="134" mass="14194">MSVSNILIKKHTDVVGGFLKGKKSDSATYKCIGIRVSIPPPSRSSFADSIDSFVDKFPGSYPKPNVASGDGENYTLFAPADALAHLRNSLGYVGDDVLRSGDVASFAVRSGTLFVQSVVAVERVRGGGMDSQHK</sequence>